<dbReference type="Gene3D" id="3.40.50.150">
    <property type="entry name" value="Vaccinia Virus protein VP39"/>
    <property type="match status" value="1"/>
</dbReference>
<evidence type="ECO:0000313" key="2">
    <source>
        <dbReference type="EMBL" id="KDN66630.1"/>
    </source>
</evidence>
<dbReference type="OMA" id="CFIGWAG"/>
<dbReference type="HOGENOM" id="CLU_017511_2_0_1"/>
<protein>
    <submittedName>
        <fullName evidence="2">Putative spermine/spermidine synthase</fullName>
    </submittedName>
</protein>
<proteinExistence type="predicted"/>
<accession>A0A066XKT9</accession>
<keyword evidence="3" id="KW-1185">Reference proteome</keyword>
<gene>
    <name evidence="2" type="ORF">CSUB01_07885</name>
</gene>
<dbReference type="OrthoDB" id="2016285at2759"/>
<dbReference type="Pfam" id="PF01564">
    <property type="entry name" value="Spermine_synth"/>
    <property type="match status" value="1"/>
</dbReference>
<organism evidence="2 3">
    <name type="scientific">Colletotrichum sublineola</name>
    <name type="common">Sorghum anthracnose fungus</name>
    <dbReference type="NCBI Taxonomy" id="1173701"/>
    <lineage>
        <taxon>Eukaryota</taxon>
        <taxon>Fungi</taxon>
        <taxon>Dikarya</taxon>
        <taxon>Ascomycota</taxon>
        <taxon>Pezizomycotina</taxon>
        <taxon>Sordariomycetes</taxon>
        <taxon>Hypocreomycetidae</taxon>
        <taxon>Glomerellales</taxon>
        <taxon>Glomerellaceae</taxon>
        <taxon>Colletotrichum</taxon>
        <taxon>Colletotrichum graminicola species complex</taxon>
    </lineage>
</organism>
<dbReference type="STRING" id="1173701.A0A066XKT9"/>
<dbReference type="GO" id="GO:0006596">
    <property type="term" value="P:polyamine biosynthetic process"/>
    <property type="evidence" value="ECO:0007669"/>
    <property type="project" value="UniProtKB-KW"/>
</dbReference>
<keyword evidence="1" id="KW-0620">Polyamine biosynthesis</keyword>
<evidence type="ECO:0000256" key="1">
    <source>
        <dbReference type="ARBA" id="ARBA00023115"/>
    </source>
</evidence>
<dbReference type="FunFam" id="3.40.50.150:FF:000288">
    <property type="entry name" value="Spermine/spermidine synthase, putative"/>
    <property type="match status" value="1"/>
</dbReference>
<comment type="caution">
    <text evidence="2">The sequence shown here is derived from an EMBL/GenBank/DDBJ whole genome shotgun (WGS) entry which is preliminary data.</text>
</comment>
<sequence>MPPKPTFKVDAAPEGFTPERFEKELKNLAAKAKGETKGKFLQQQASAYLKSAILLTLAAVYSNVSQLSLSPVYGSIPSSIYHAKLVMTACFFGWAGNLLLNRSLPFNPAKLLPVIAFWVPTVQFYLYPTSGVLTAYWGPLLTEVATLFPLIVVSVSCVANELENADLSKLPKFMADAGPGLGSWGLFKFMEKLSAEYLHTYIGSSFFQTRIGLEALLAAAYSIYAPSKLLLLAIPAALHTAVLNTHALTPMASASLNSTLQTNNWTLLDRKESLTGYVSVLESKEHGYRVMRCDHSLLGGEWVNHKGPRVAEPIYGVFVMLEAVRLVKTANPVPNNEAKALNIGLGIGTTPAALVAHGVDTTIVEIDPAVHEFASKYFQLPSNHTPIIADAVGYTRKLVDNPDARFDYIVHDVFTGGAEPVPLFTLEFLQGLNSLLKPDGAIAINYAGDFLHPAPKLIVDTIKQVFPSCRIFRESEHPTKEKIAEDGQDFTNMVIFCKKTSGKLRFRAPVEDDFLASRTRRAFLMPYHEVFDKHFLEGDFGILMNNNTEQLTKWHEKSALGHWEVMRVVLPDKIWEIMTFSAWYYELKNFPRPPIRIFNKPFQVLGGPPPLDYAPQHRLPERLIHQHNARSHSSDNPAVFLAMFLIRWQDLAGFGASCRGLQLQHSRRSHLSPVGRHTGVFPPTAYDAFGDELHDVQSLVRLLDGGGVADEHGGALGVAVRIGCQDWDL</sequence>
<reference evidence="3" key="1">
    <citation type="journal article" date="2014" name="Genome Announc.">
        <title>Draft genome sequence of Colletotrichum sublineola, a destructive pathogen of cultivated sorghum.</title>
        <authorList>
            <person name="Baroncelli R."/>
            <person name="Sanz-Martin J.M."/>
            <person name="Rech G.E."/>
            <person name="Sukno S.A."/>
            <person name="Thon M.R."/>
        </authorList>
    </citation>
    <scope>NUCLEOTIDE SEQUENCE [LARGE SCALE GENOMIC DNA]</scope>
    <source>
        <strain evidence="3">TX430BB</strain>
    </source>
</reference>
<dbReference type="AlphaFoldDB" id="A0A066XKT9"/>
<dbReference type="InterPro" id="IPR029063">
    <property type="entry name" value="SAM-dependent_MTases_sf"/>
</dbReference>
<dbReference type="EMBL" id="JMSE01000919">
    <property type="protein sequence ID" value="KDN66630.1"/>
    <property type="molecule type" value="Genomic_DNA"/>
</dbReference>
<dbReference type="Proteomes" id="UP000027238">
    <property type="component" value="Unassembled WGS sequence"/>
</dbReference>
<evidence type="ECO:0000313" key="3">
    <source>
        <dbReference type="Proteomes" id="UP000027238"/>
    </source>
</evidence>
<name>A0A066XKT9_COLSU</name>
<dbReference type="eggNOG" id="ENOG502QTVA">
    <property type="taxonomic scope" value="Eukaryota"/>
</dbReference>
<dbReference type="NCBIfam" id="NF037959">
    <property type="entry name" value="MFS_SpdSyn"/>
    <property type="match status" value="1"/>
</dbReference>
<dbReference type="PANTHER" id="PTHR43317:SF1">
    <property type="entry name" value="THERMOSPERMINE SYNTHASE ACAULIS5"/>
    <property type="match status" value="1"/>
</dbReference>
<dbReference type="PANTHER" id="PTHR43317">
    <property type="entry name" value="THERMOSPERMINE SYNTHASE ACAULIS5"/>
    <property type="match status" value="1"/>
</dbReference>
<dbReference type="SUPFAM" id="SSF53335">
    <property type="entry name" value="S-adenosyl-L-methionine-dependent methyltransferases"/>
    <property type="match status" value="1"/>
</dbReference>